<keyword evidence="8 12" id="KW-0406">Ion transport</keyword>
<gene>
    <name evidence="15" type="ORF">XELAEV_180430302mg</name>
</gene>
<evidence type="ECO:0000256" key="12">
    <source>
        <dbReference type="RuleBase" id="RU003822"/>
    </source>
</evidence>
<dbReference type="PRINTS" id="PR01329">
    <property type="entry name" value="KIR33CHANNEL"/>
</dbReference>
<dbReference type="GO" id="GO:0015467">
    <property type="term" value="F:G-protein activated inward rectifier potassium channel activity"/>
    <property type="evidence" value="ECO:0007669"/>
    <property type="project" value="InterPro"/>
</dbReference>
<feature type="non-terminal residue" evidence="15">
    <location>
        <position position="1"/>
    </location>
</feature>
<evidence type="ECO:0000256" key="2">
    <source>
        <dbReference type="ARBA" id="ARBA00022448"/>
    </source>
</evidence>
<dbReference type="InterPro" id="IPR016449">
    <property type="entry name" value="K_chnl_inward-rec_Kir"/>
</dbReference>
<feature type="region of interest" description="Disordered" evidence="13">
    <location>
        <begin position="77"/>
        <end position="104"/>
    </location>
</feature>
<dbReference type="PRINTS" id="PR01320">
    <property type="entry name" value="KIRCHANNEL"/>
</dbReference>
<evidence type="ECO:0000313" key="16">
    <source>
        <dbReference type="Proteomes" id="UP000694892"/>
    </source>
</evidence>
<evidence type="ECO:0000256" key="1">
    <source>
        <dbReference type="ARBA" id="ARBA00004141"/>
    </source>
</evidence>
<evidence type="ECO:0000259" key="14">
    <source>
        <dbReference type="Pfam" id="PF17655"/>
    </source>
</evidence>
<keyword evidence="3 12" id="KW-0633">Potassium transport</keyword>
<dbReference type="SUPFAM" id="SSF81296">
    <property type="entry name" value="E set domains"/>
    <property type="match status" value="1"/>
</dbReference>
<dbReference type="Pfam" id="PF17655">
    <property type="entry name" value="IRK_C"/>
    <property type="match status" value="1"/>
</dbReference>
<dbReference type="AlphaFoldDB" id="A0A974C4Y2"/>
<dbReference type="GO" id="GO:0034765">
    <property type="term" value="P:regulation of monoatomic ion transmembrane transport"/>
    <property type="evidence" value="ECO:0007669"/>
    <property type="project" value="TreeGrafter"/>
</dbReference>
<evidence type="ECO:0000313" key="15">
    <source>
        <dbReference type="EMBL" id="OCT66779.1"/>
    </source>
</evidence>
<comment type="subcellular location">
    <subcellularLocation>
        <location evidence="1 12">Membrane</location>
        <topology evidence="1 12">Multi-pass membrane protein</topology>
    </subcellularLocation>
</comment>
<dbReference type="Gene3D" id="2.60.40.1400">
    <property type="entry name" value="G protein-activated inward rectifier potassium channel 1"/>
    <property type="match status" value="1"/>
</dbReference>
<dbReference type="PANTHER" id="PTHR11767">
    <property type="entry name" value="INWARD RECTIFIER POTASSIUM CHANNEL"/>
    <property type="match status" value="1"/>
</dbReference>
<evidence type="ECO:0000256" key="7">
    <source>
        <dbReference type="ARBA" id="ARBA00022989"/>
    </source>
</evidence>
<comment type="catalytic activity">
    <reaction evidence="11">
        <text>K(+)(in) = K(+)(out)</text>
        <dbReference type="Rhea" id="RHEA:29463"/>
        <dbReference type="ChEBI" id="CHEBI:29103"/>
    </reaction>
</comment>
<keyword evidence="7" id="KW-1133">Transmembrane helix</keyword>
<dbReference type="InterPro" id="IPR041647">
    <property type="entry name" value="IRK_C"/>
</dbReference>
<dbReference type="PANTHER" id="PTHR11767:SF17">
    <property type="entry name" value="G PROTEIN-ACTIVATED INWARD RECTIFIER POTASSIUM CHANNEL 3"/>
    <property type="match status" value="1"/>
</dbReference>
<name>A0A974C4Y2_XENLA</name>
<protein>
    <recommendedName>
        <fullName evidence="14">Inward rectifier potassium channel C-terminal domain-containing protein</fullName>
    </recommendedName>
</protein>
<evidence type="ECO:0000256" key="6">
    <source>
        <dbReference type="ARBA" id="ARBA00022958"/>
    </source>
</evidence>
<evidence type="ECO:0000256" key="13">
    <source>
        <dbReference type="SAM" id="MobiDB-lite"/>
    </source>
</evidence>
<dbReference type="InterPro" id="IPR013518">
    <property type="entry name" value="K_chnl_inward-rec_Kir_cyto"/>
</dbReference>
<feature type="compositionally biased region" description="Polar residues" evidence="13">
    <location>
        <begin position="88"/>
        <end position="104"/>
    </location>
</feature>
<evidence type="ECO:0000256" key="8">
    <source>
        <dbReference type="ARBA" id="ARBA00023065"/>
    </source>
</evidence>
<reference evidence="16" key="1">
    <citation type="journal article" date="2016" name="Nature">
        <title>Genome evolution in the allotetraploid frog Xenopus laevis.</title>
        <authorList>
            <person name="Session A.M."/>
            <person name="Uno Y."/>
            <person name="Kwon T."/>
            <person name="Chapman J.A."/>
            <person name="Toyoda A."/>
            <person name="Takahashi S."/>
            <person name="Fukui A."/>
            <person name="Hikosaka A."/>
            <person name="Suzuki A."/>
            <person name="Kondo M."/>
            <person name="van Heeringen S.J."/>
            <person name="Quigley I."/>
            <person name="Heinz S."/>
            <person name="Ogino H."/>
            <person name="Ochi H."/>
            <person name="Hellsten U."/>
            <person name="Lyons J.B."/>
            <person name="Simakov O."/>
            <person name="Putnam N."/>
            <person name="Stites J."/>
            <person name="Kuroki Y."/>
            <person name="Tanaka T."/>
            <person name="Michiue T."/>
            <person name="Watanabe M."/>
            <person name="Bogdanovic O."/>
            <person name="Lister R."/>
            <person name="Georgiou G."/>
            <person name="Paranjpe S.S."/>
            <person name="van Kruijsbergen I."/>
            <person name="Shu S."/>
            <person name="Carlson J."/>
            <person name="Kinoshita T."/>
            <person name="Ohta Y."/>
            <person name="Mawaribuchi S."/>
            <person name="Jenkins J."/>
            <person name="Grimwood J."/>
            <person name="Schmutz J."/>
            <person name="Mitros T."/>
            <person name="Mozaffari S.V."/>
            <person name="Suzuki Y."/>
            <person name="Haramoto Y."/>
            <person name="Yamamoto T.S."/>
            <person name="Takagi C."/>
            <person name="Heald R."/>
            <person name="Miller K."/>
            <person name="Haudenschild C."/>
            <person name="Kitzman J."/>
            <person name="Nakayama T."/>
            <person name="Izutsu Y."/>
            <person name="Robert J."/>
            <person name="Fortriede J."/>
            <person name="Burns K."/>
            <person name="Lotay V."/>
            <person name="Karimi K."/>
            <person name="Yasuoka Y."/>
            <person name="Dichmann D.S."/>
            <person name="Flajnik M.F."/>
            <person name="Houston D.W."/>
            <person name="Shendure J."/>
            <person name="DuPasquier L."/>
            <person name="Vize P.D."/>
            <person name="Zorn A.M."/>
            <person name="Ito M."/>
            <person name="Marcotte E.M."/>
            <person name="Wallingford J.B."/>
            <person name="Ito Y."/>
            <person name="Asashima M."/>
            <person name="Ueno N."/>
            <person name="Matsuda Y."/>
            <person name="Veenstra G.J."/>
            <person name="Fujiyama A."/>
            <person name="Harland R.M."/>
            <person name="Taira M."/>
            <person name="Rokhsar D.S."/>
        </authorList>
    </citation>
    <scope>NUCLEOTIDE SEQUENCE [LARGE SCALE GENOMIC DNA]</scope>
    <source>
        <strain evidence="16">J</strain>
    </source>
</reference>
<evidence type="ECO:0000256" key="11">
    <source>
        <dbReference type="ARBA" id="ARBA00034430"/>
    </source>
</evidence>
<evidence type="ECO:0000256" key="10">
    <source>
        <dbReference type="ARBA" id="ARBA00023303"/>
    </source>
</evidence>
<keyword evidence="10 12" id="KW-0407">Ion channel</keyword>
<evidence type="ECO:0000256" key="5">
    <source>
        <dbReference type="ARBA" id="ARBA00022882"/>
    </source>
</evidence>
<keyword evidence="5 12" id="KW-0851">Voltage-gated channel</keyword>
<comment type="similarity">
    <text evidence="12">Belongs to the inward rectifier-type potassium channel (TC 1.A.2.1) family.</text>
</comment>
<evidence type="ECO:0000256" key="3">
    <source>
        <dbReference type="ARBA" id="ARBA00022538"/>
    </source>
</evidence>
<evidence type="ECO:0000256" key="4">
    <source>
        <dbReference type="ARBA" id="ARBA00022692"/>
    </source>
</evidence>
<keyword evidence="6 12" id="KW-0630">Potassium</keyword>
<dbReference type="OMA" id="HHEDQTE"/>
<proteinExistence type="inferred from homology"/>
<sequence>MTCQARSSYLVDEVLWGHRFMSVLSLEDGFYEVDYNTFHQTFEVPTPLCSAREMAEAAARMDAHLYWSIPSQLDEKVEEGTEKENLTKEINGTLSSAESEQILL</sequence>
<dbReference type="Proteomes" id="UP000694892">
    <property type="component" value="Chromosome 8S"/>
</dbReference>
<dbReference type="InterPro" id="IPR014756">
    <property type="entry name" value="Ig_E-set"/>
</dbReference>
<keyword evidence="2 12" id="KW-0813">Transport</keyword>
<dbReference type="GO" id="GO:0034702">
    <property type="term" value="C:monoatomic ion channel complex"/>
    <property type="evidence" value="ECO:0007669"/>
    <property type="project" value="UniProtKB-KW"/>
</dbReference>
<keyword evidence="4 12" id="KW-0812">Transmembrane</keyword>
<feature type="domain" description="Inward rectifier potassium channel C-terminal" evidence="14">
    <location>
        <begin position="1"/>
        <end position="57"/>
    </location>
</feature>
<evidence type="ECO:0000256" key="9">
    <source>
        <dbReference type="ARBA" id="ARBA00023136"/>
    </source>
</evidence>
<dbReference type="GO" id="GO:0005886">
    <property type="term" value="C:plasma membrane"/>
    <property type="evidence" value="ECO:0007669"/>
    <property type="project" value="TreeGrafter"/>
</dbReference>
<accession>A0A974C4Y2</accession>
<dbReference type="GO" id="GO:1990573">
    <property type="term" value="P:potassium ion import across plasma membrane"/>
    <property type="evidence" value="ECO:0007669"/>
    <property type="project" value="TreeGrafter"/>
</dbReference>
<keyword evidence="9" id="KW-0472">Membrane</keyword>
<feature type="compositionally biased region" description="Basic and acidic residues" evidence="13">
    <location>
        <begin position="77"/>
        <end position="87"/>
    </location>
</feature>
<organism evidence="15 16">
    <name type="scientific">Xenopus laevis</name>
    <name type="common">African clawed frog</name>
    <dbReference type="NCBI Taxonomy" id="8355"/>
    <lineage>
        <taxon>Eukaryota</taxon>
        <taxon>Metazoa</taxon>
        <taxon>Chordata</taxon>
        <taxon>Craniata</taxon>
        <taxon>Vertebrata</taxon>
        <taxon>Euteleostomi</taxon>
        <taxon>Amphibia</taxon>
        <taxon>Batrachia</taxon>
        <taxon>Anura</taxon>
        <taxon>Pipoidea</taxon>
        <taxon>Pipidae</taxon>
        <taxon>Xenopodinae</taxon>
        <taxon>Xenopus</taxon>
        <taxon>Xenopus</taxon>
    </lineage>
</organism>
<dbReference type="InterPro" id="IPR003276">
    <property type="entry name" value="K_chnl_inward-rec_Kir3.3"/>
</dbReference>
<dbReference type="EMBL" id="CM004481">
    <property type="protein sequence ID" value="OCT66779.1"/>
    <property type="molecule type" value="Genomic_DNA"/>
</dbReference>